<dbReference type="Gene3D" id="3.20.20.30">
    <property type="entry name" value="Luciferase-like domain"/>
    <property type="match status" value="1"/>
</dbReference>
<keyword evidence="3 7" id="KW-0560">Oxidoreductase</keyword>
<feature type="domain" description="Luciferase-like" evidence="6">
    <location>
        <begin position="30"/>
        <end position="254"/>
    </location>
</feature>
<keyword evidence="8" id="KW-1185">Reference proteome</keyword>
<evidence type="ECO:0000313" key="7">
    <source>
        <dbReference type="EMBL" id="MFD0884594.1"/>
    </source>
</evidence>
<dbReference type="PANTHER" id="PTHR42847:SF4">
    <property type="entry name" value="ALKANESULFONATE MONOOXYGENASE-RELATED"/>
    <property type="match status" value="1"/>
</dbReference>
<name>A0ABW3DN30_9ACTN</name>
<comment type="caution">
    <text evidence="7">The sequence shown here is derived from an EMBL/GenBank/DDBJ whole genome shotgun (WGS) entry which is preliminary data.</text>
</comment>
<gene>
    <name evidence="7" type="ORF">ACFQ08_08510</name>
</gene>
<keyword evidence="4" id="KW-0503">Monooxygenase</keyword>
<dbReference type="InterPro" id="IPR050172">
    <property type="entry name" value="SsuD_RutA_monooxygenase"/>
</dbReference>
<keyword evidence="2" id="KW-0288">FMN</keyword>
<evidence type="ECO:0000259" key="6">
    <source>
        <dbReference type="Pfam" id="PF00296"/>
    </source>
</evidence>
<dbReference type="EMBL" id="JBHTHX010000193">
    <property type="protein sequence ID" value="MFD0884594.1"/>
    <property type="molecule type" value="Genomic_DNA"/>
</dbReference>
<evidence type="ECO:0000256" key="5">
    <source>
        <dbReference type="SAM" id="MobiDB-lite"/>
    </source>
</evidence>
<evidence type="ECO:0000256" key="1">
    <source>
        <dbReference type="ARBA" id="ARBA00022630"/>
    </source>
</evidence>
<evidence type="ECO:0000256" key="3">
    <source>
        <dbReference type="ARBA" id="ARBA00023002"/>
    </source>
</evidence>
<dbReference type="EC" id="1.-.-.-" evidence="7"/>
<keyword evidence="1" id="KW-0285">Flavoprotein</keyword>
<evidence type="ECO:0000256" key="2">
    <source>
        <dbReference type="ARBA" id="ARBA00022643"/>
    </source>
</evidence>
<dbReference type="PANTHER" id="PTHR42847">
    <property type="entry name" value="ALKANESULFONATE MONOOXYGENASE"/>
    <property type="match status" value="1"/>
</dbReference>
<dbReference type="SUPFAM" id="SSF51679">
    <property type="entry name" value="Bacterial luciferase-like"/>
    <property type="match status" value="1"/>
</dbReference>
<reference evidence="8" key="1">
    <citation type="journal article" date="2019" name="Int. J. Syst. Evol. Microbiol.">
        <title>The Global Catalogue of Microorganisms (GCM) 10K type strain sequencing project: providing services to taxonomists for standard genome sequencing and annotation.</title>
        <authorList>
            <consortium name="The Broad Institute Genomics Platform"/>
            <consortium name="The Broad Institute Genome Sequencing Center for Infectious Disease"/>
            <person name="Wu L."/>
            <person name="Ma J."/>
        </authorList>
    </citation>
    <scope>NUCLEOTIDE SEQUENCE [LARGE SCALE GENOMIC DNA]</scope>
    <source>
        <strain evidence="8">CCUG 62974</strain>
    </source>
</reference>
<accession>A0ABW3DN30</accession>
<organism evidence="7 8">
    <name type="scientific">Streptosporangium algeriense</name>
    <dbReference type="NCBI Taxonomy" id="1682748"/>
    <lineage>
        <taxon>Bacteria</taxon>
        <taxon>Bacillati</taxon>
        <taxon>Actinomycetota</taxon>
        <taxon>Actinomycetes</taxon>
        <taxon>Streptosporangiales</taxon>
        <taxon>Streptosporangiaceae</taxon>
        <taxon>Streptosporangium</taxon>
    </lineage>
</organism>
<evidence type="ECO:0000256" key="4">
    <source>
        <dbReference type="ARBA" id="ARBA00023033"/>
    </source>
</evidence>
<evidence type="ECO:0000313" key="8">
    <source>
        <dbReference type="Proteomes" id="UP001597024"/>
    </source>
</evidence>
<dbReference type="GO" id="GO:0016491">
    <property type="term" value="F:oxidoreductase activity"/>
    <property type="evidence" value="ECO:0007669"/>
    <property type="project" value="UniProtKB-KW"/>
</dbReference>
<feature type="region of interest" description="Disordered" evidence="5">
    <location>
        <begin position="1"/>
        <end position="26"/>
    </location>
</feature>
<dbReference type="InterPro" id="IPR011251">
    <property type="entry name" value="Luciferase-like_dom"/>
</dbReference>
<proteinExistence type="predicted"/>
<dbReference type="InterPro" id="IPR036661">
    <property type="entry name" value="Luciferase-like_sf"/>
</dbReference>
<dbReference type="Proteomes" id="UP001597024">
    <property type="component" value="Unassembled WGS sequence"/>
</dbReference>
<sequence length="314" mass="34913">MVSRPDLITDQAVRRRPTPRGGPPRRQFGVMVYPDQPFPVLVERFELLENLGFDQIFLPDHSGDLRNLRGMWFDSWAVLAVAAARTKRIRLGTLVANQILRPPSQLAKQAVTLDHLSGGRFELGIGAGIFAWDHYSVGEHPWPPKERMQRFLDYVAIVDGILRADDVTFSHTGSRLWAGDVPTAPGCLQSPRLPIIVGGQSPSLLRAAARYADVWNTHGPPGASAEGILRATAEQNRTVDRLTTEAGRTPSAVRRSFTIFGPWDPRAGLHGYEEIFERFGEVGVTDFVLDWPGETHLKEFIRVAEKVIPALRTA</sequence>
<dbReference type="Pfam" id="PF00296">
    <property type="entry name" value="Bac_luciferase"/>
    <property type="match status" value="1"/>
</dbReference>
<protein>
    <submittedName>
        <fullName evidence="7">LLM class flavin-dependent oxidoreductase</fullName>
        <ecNumber evidence="7">1.-.-.-</ecNumber>
    </submittedName>
</protein>